<evidence type="ECO:0000313" key="2">
    <source>
        <dbReference type="Proteomes" id="UP001196413"/>
    </source>
</evidence>
<accession>A0AAD5QMN6</accession>
<protein>
    <submittedName>
        <fullName evidence="1">Uncharacterized protein</fullName>
    </submittedName>
</protein>
<dbReference type="Proteomes" id="UP001196413">
    <property type="component" value="Unassembled WGS sequence"/>
</dbReference>
<organism evidence="1 2">
    <name type="scientific">Parelaphostrongylus tenuis</name>
    <name type="common">Meningeal worm</name>
    <dbReference type="NCBI Taxonomy" id="148309"/>
    <lineage>
        <taxon>Eukaryota</taxon>
        <taxon>Metazoa</taxon>
        <taxon>Ecdysozoa</taxon>
        <taxon>Nematoda</taxon>
        <taxon>Chromadorea</taxon>
        <taxon>Rhabditida</taxon>
        <taxon>Rhabditina</taxon>
        <taxon>Rhabditomorpha</taxon>
        <taxon>Strongyloidea</taxon>
        <taxon>Metastrongylidae</taxon>
        <taxon>Parelaphostrongylus</taxon>
    </lineage>
</organism>
<gene>
    <name evidence="1" type="ORF">KIN20_012109</name>
</gene>
<sequence length="84" mass="9628">MPPPKDSSKDLRINVQLEQRAGITNVTKVSICRKNGKFCCMSWNLIVPSALSQIKNSNPQFCHEVLLILQKYEKKPREEIDLSE</sequence>
<keyword evidence="2" id="KW-1185">Reference proteome</keyword>
<comment type="caution">
    <text evidence="1">The sequence shown here is derived from an EMBL/GenBank/DDBJ whole genome shotgun (WGS) entry which is preliminary data.</text>
</comment>
<name>A0AAD5QMN6_PARTN</name>
<dbReference type="EMBL" id="JAHQIW010002306">
    <property type="protein sequence ID" value="KAJ1354999.1"/>
    <property type="molecule type" value="Genomic_DNA"/>
</dbReference>
<dbReference type="AlphaFoldDB" id="A0AAD5QMN6"/>
<reference evidence="1" key="1">
    <citation type="submission" date="2021-06" db="EMBL/GenBank/DDBJ databases">
        <title>Parelaphostrongylus tenuis whole genome reference sequence.</title>
        <authorList>
            <person name="Garwood T.J."/>
            <person name="Larsen P.A."/>
            <person name="Fountain-Jones N.M."/>
            <person name="Garbe J.R."/>
            <person name="Macchietto M.G."/>
            <person name="Kania S.A."/>
            <person name="Gerhold R.W."/>
            <person name="Richards J.E."/>
            <person name="Wolf T.M."/>
        </authorList>
    </citation>
    <scope>NUCLEOTIDE SEQUENCE</scope>
    <source>
        <strain evidence="1">MNPRO001-30</strain>
        <tissue evidence="1">Meninges</tissue>
    </source>
</reference>
<proteinExistence type="predicted"/>
<evidence type="ECO:0000313" key="1">
    <source>
        <dbReference type="EMBL" id="KAJ1354999.1"/>
    </source>
</evidence>